<protein>
    <submittedName>
        <fullName evidence="2">Uncharacterized protein</fullName>
    </submittedName>
</protein>
<dbReference type="Proteomes" id="UP001628179">
    <property type="component" value="Unassembled WGS sequence"/>
</dbReference>
<dbReference type="RefSeq" id="XP_070918064.1">
    <property type="nucleotide sequence ID" value="XM_071061963.1"/>
</dbReference>
<name>A0ABQ0GEZ5_9PEZI</name>
<organism evidence="2 3">
    <name type="scientific">Madurella fahalii</name>
    <dbReference type="NCBI Taxonomy" id="1157608"/>
    <lineage>
        <taxon>Eukaryota</taxon>
        <taxon>Fungi</taxon>
        <taxon>Dikarya</taxon>
        <taxon>Ascomycota</taxon>
        <taxon>Pezizomycotina</taxon>
        <taxon>Sordariomycetes</taxon>
        <taxon>Sordariomycetidae</taxon>
        <taxon>Sordariales</taxon>
        <taxon>Sordariales incertae sedis</taxon>
        <taxon>Madurella</taxon>
    </lineage>
</organism>
<keyword evidence="3" id="KW-1185">Reference proteome</keyword>
<sequence>MASPATDTDHQEQDGTGRQQPEPGAPKPAPESTSNGSDAGATDGESNDSEGGRSAQLIRLVRSAAGRDLFVSSVAADVLDRSNWGSLLGAAPDALGRLAQCFVLVSDPLAASLEIPKRAGLEYKSLRANLTRCSQLGMKTFREAEARMRKVLAVTKAICEPSGTIDLILESVDNDILAELSLPDQLQLLRNCSQRCVEDTKAINLAVTEWSNYAKSIYSACVDKEDDLGNQKNNLDDQAGLQETSVEMKKNQVNMGKAQTAEYRSQLTARQREYVNAEDELENGHWKDFLHDAATGLVDLGMKAVMGPIGFVVGSFRSNDKDDGHYITSPSRSAGSGPKADDAHQLASELLHLVQMLRGLLVQGSDEYGGVNWDALSGGSRRPESIRYIIARMQGLRSDCAKKNSAMLFKVHTEAGPAEEVALEIRAVLVQDSNIGSDTPKKVAARAADWRSRAMSADVAISKIIQADLEAAEQREKERKDEKKESIRLSRRALRFERFRMAQQALFEAESRLNARLEEELKATQEFDAMQLELDRLLRSKATVVEIKKILGECTRHLQQFCEKLERLSQFFTLVYHHVDAMDQVRLRAFVAEATTTKALGDRLVEAQARGGSRIKDYETLKQRKFEELKLRALELKGYYLVAHAMADTYVEVSGKHITPGVETVDRLSLSDERQISKEERANKVAEVGRSAAEAKTAVTKLANARKREMIKLMSITDAGEAIDVEE</sequence>
<reference evidence="2 3" key="1">
    <citation type="submission" date="2024-09" db="EMBL/GenBank/DDBJ databases">
        <title>Itraconazole resistance in Madurella fahalii resulting from another homologue of gene encoding cytochrome P450 14-alpha sterol demethylase (CYP51).</title>
        <authorList>
            <person name="Yoshioka I."/>
            <person name="Fahal A.H."/>
            <person name="Kaneko S."/>
            <person name="Yaguchi T."/>
        </authorList>
    </citation>
    <scope>NUCLEOTIDE SEQUENCE [LARGE SCALE GENOMIC DNA]</scope>
    <source>
        <strain evidence="2 3">IFM 68171</strain>
    </source>
</reference>
<feature type="region of interest" description="Disordered" evidence="1">
    <location>
        <begin position="1"/>
        <end position="53"/>
    </location>
</feature>
<dbReference type="PANTHER" id="PTHR33488">
    <property type="entry name" value="ZGC:162509"/>
    <property type="match status" value="1"/>
</dbReference>
<dbReference type="GeneID" id="98177286"/>
<comment type="caution">
    <text evidence="2">The sequence shown here is derived from an EMBL/GenBank/DDBJ whole genome shotgun (WGS) entry which is preliminary data.</text>
</comment>
<dbReference type="PANTHER" id="PTHR33488:SF2">
    <property type="entry name" value="EARLY ENDOSOME ANTIGEN 1-LIKE"/>
    <property type="match status" value="1"/>
</dbReference>
<evidence type="ECO:0000313" key="2">
    <source>
        <dbReference type="EMBL" id="GAB1316333.1"/>
    </source>
</evidence>
<proteinExistence type="predicted"/>
<gene>
    <name evidence="2" type="ORF">MFIFM68171_06543</name>
</gene>
<dbReference type="EMBL" id="BAAFSV010000003">
    <property type="protein sequence ID" value="GAB1316333.1"/>
    <property type="molecule type" value="Genomic_DNA"/>
</dbReference>
<accession>A0ABQ0GEZ5</accession>
<evidence type="ECO:0000256" key="1">
    <source>
        <dbReference type="SAM" id="MobiDB-lite"/>
    </source>
</evidence>
<evidence type="ECO:0000313" key="3">
    <source>
        <dbReference type="Proteomes" id="UP001628179"/>
    </source>
</evidence>